<name>A0A8S5QP81_9CAUD</name>
<evidence type="ECO:0000313" key="1">
    <source>
        <dbReference type="EMBL" id="DAE20872.1"/>
    </source>
</evidence>
<reference evidence="1" key="1">
    <citation type="journal article" date="2021" name="Proc. Natl. Acad. Sci. U.S.A.">
        <title>A Catalog of Tens of Thousands of Viruses from Human Metagenomes Reveals Hidden Associations with Chronic Diseases.</title>
        <authorList>
            <person name="Tisza M.J."/>
            <person name="Buck C.B."/>
        </authorList>
    </citation>
    <scope>NUCLEOTIDE SEQUENCE</scope>
    <source>
        <strain evidence="1">CtWhx86</strain>
    </source>
</reference>
<protein>
    <submittedName>
        <fullName evidence="1">Uncharacterized protein</fullName>
    </submittedName>
</protein>
<accession>A0A8S5QP81</accession>
<organism evidence="1">
    <name type="scientific">Siphoviridae sp. ctWhx86</name>
    <dbReference type="NCBI Taxonomy" id="2826362"/>
    <lineage>
        <taxon>Viruses</taxon>
        <taxon>Duplodnaviria</taxon>
        <taxon>Heunggongvirae</taxon>
        <taxon>Uroviricota</taxon>
        <taxon>Caudoviricetes</taxon>
    </lineage>
</organism>
<proteinExistence type="predicted"/>
<dbReference type="EMBL" id="BK015702">
    <property type="protein sequence ID" value="DAE20872.1"/>
    <property type="molecule type" value="Genomic_DNA"/>
</dbReference>
<sequence length="37" mass="3798">MGNDSLINLGARIGLYASPEMPQATLGGLKNNAALLL</sequence>